<evidence type="ECO:0000256" key="5">
    <source>
        <dbReference type="ARBA" id="ARBA00022741"/>
    </source>
</evidence>
<evidence type="ECO:0000313" key="10">
    <source>
        <dbReference type="EMBL" id="NNM70910.1"/>
    </source>
</evidence>
<evidence type="ECO:0000256" key="3">
    <source>
        <dbReference type="ARBA" id="ARBA00022553"/>
    </source>
</evidence>
<feature type="transmembrane region" description="Helical" evidence="8">
    <location>
        <begin position="30"/>
        <end position="52"/>
    </location>
</feature>
<evidence type="ECO:0000256" key="7">
    <source>
        <dbReference type="ARBA" id="ARBA00022840"/>
    </source>
</evidence>
<keyword evidence="11" id="KW-1185">Reference proteome</keyword>
<dbReference type="SUPFAM" id="SSF55874">
    <property type="entry name" value="ATPase domain of HSP90 chaperone/DNA topoisomerase II/histidine kinase"/>
    <property type="match status" value="1"/>
</dbReference>
<dbReference type="InterPro" id="IPR003594">
    <property type="entry name" value="HATPase_dom"/>
</dbReference>
<dbReference type="Pfam" id="PF07568">
    <property type="entry name" value="HisKA_2"/>
    <property type="match status" value="1"/>
</dbReference>
<accession>A0A849I446</accession>
<keyword evidence="8" id="KW-0472">Membrane</keyword>
<evidence type="ECO:0000256" key="4">
    <source>
        <dbReference type="ARBA" id="ARBA00022679"/>
    </source>
</evidence>
<organism evidence="10 11">
    <name type="scientific">Enterovirga aerilata</name>
    <dbReference type="NCBI Taxonomy" id="2730920"/>
    <lineage>
        <taxon>Bacteria</taxon>
        <taxon>Pseudomonadati</taxon>
        <taxon>Pseudomonadota</taxon>
        <taxon>Alphaproteobacteria</taxon>
        <taxon>Hyphomicrobiales</taxon>
        <taxon>Methylobacteriaceae</taxon>
        <taxon>Enterovirga</taxon>
    </lineage>
</organism>
<feature type="domain" description="Histidine kinase" evidence="9">
    <location>
        <begin position="366"/>
        <end position="556"/>
    </location>
</feature>
<comment type="catalytic activity">
    <reaction evidence="1">
        <text>ATP + protein L-histidine = ADP + protein N-phospho-L-histidine.</text>
        <dbReference type="EC" id="2.7.13.3"/>
    </reaction>
</comment>
<dbReference type="Gene3D" id="3.30.565.10">
    <property type="entry name" value="Histidine kinase-like ATPase, C-terminal domain"/>
    <property type="match status" value="1"/>
</dbReference>
<dbReference type="GO" id="GO:0004673">
    <property type="term" value="F:protein histidine kinase activity"/>
    <property type="evidence" value="ECO:0007669"/>
    <property type="project" value="UniProtKB-EC"/>
</dbReference>
<dbReference type="EC" id="2.7.13.3" evidence="2"/>
<name>A0A849I446_9HYPH</name>
<proteinExistence type="predicted"/>
<dbReference type="Gene3D" id="3.30.450.20">
    <property type="entry name" value="PAS domain"/>
    <property type="match status" value="1"/>
</dbReference>
<dbReference type="Pfam" id="PF02518">
    <property type="entry name" value="HATPase_c"/>
    <property type="match status" value="1"/>
</dbReference>
<evidence type="ECO:0000256" key="1">
    <source>
        <dbReference type="ARBA" id="ARBA00000085"/>
    </source>
</evidence>
<dbReference type="InterPro" id="IPR005467">
    <property type="entry name" value="His_kinase_dom"/>
</dbReference>
<reference evidence="10 11" key="1">
    <citation type="submission" date="2020-04" db="EMBL/GenBank/DDBJ databases">
        <title>Enterovirga sp. isolate from soil.</title>
        <authorList>
            <person name="Chea S."/>
            <person name="Kim D.-U."/>
        </authorList>
    </citation>
    <scope>NUCLEOTIDE SEQUENCE [LARGE SCALE GENOMIC DNA]</scope>
    <source>
        <strain evidence="10 11">DB1703</strain>
    </source>
</reference>
<comment type="caution">
    <text evidence="10">The sequence shown here is derived from an EMBL/GenBank/DDBJ whole genome shotgun (WGS) entry which is preliminary data.</text>
</comment>
<gene>
    <name evidence="10" type="ORF">HJG44_00685</name>
</gene>
<evidence type="ECO:0000259" key="9">
    <source>
        <dbReference type="PROSITE" id="PS50109"/>
    </source>
</evidence>
<dbReference type="SMART" id="SM00387">
    <property type="entry name" value="HATPase_c"/>
    <property type="match status" value="1"/>
</dbReference>
<dbReference type="InterPro" id="IPR011495">
    <property type="entry name" value="Sig_transdc_His_kin_sub2_dim/P"/>
</dbReference>
<feature type="transmembrane region" description="Helical" evidence="8">
    <location>
        <begin position="294"/>
        <end position="316"/>
    </location>
</feature>
<keyword evidence="3" id="KW-0597">Phosphoprotein</keyword>
<keyword evidence="8" id="KW-0812">Transmembrane</keyword>
<dbReference type="GO" id="GO:0005524">
    <property type="term" value="F:ATP binding"/>
    <property type="evidence" value="ECO:0007669"/>
    <property type="project" value="UniProtKB-KW"/>
</dbReference>
<keyword evidence="7" id="KW-0067">ATP-binding</keyword>
<dbReference type="PANTHER" id="PTHR41523:SF8">
    <property type="entry name" value="ETHYLENE RESPONSE SENSOR PROTEIN"/>
    <property type="match status" value="1"/>
</dbReference>
<dbReference type="InterPro" id="IPR036890">
    <property type="entry name" value="HATPase_C_sf"/>
</dbReference>
<dbReference type="AlphaFoldDB" id="A0A849I446"/>
<keyword evidence="6" id="KW-0418">Kinase</keyword>
<dbReference type="PROSITE" id="PS50109">
    <property type="entry name" value="HIS_KIN"/>
    <property type="match status" value="1"/>
</dbReference>
<dbReference type="EMBL" id="JABEPP010000001">
    <property type="protein sequence ID" value="NNM70910.1"/>
    <property type="molecule type" value="Genomic_DNA"/>
</dbReference>
<evidence type="ECO:0000256" key="8">
    <source>
        <dbReference type="SAM" id="Phobius"/>
    </source>
</evidence>
<sequence>MRLSRRTALDTGVVPWLADAEQGRRRLQRLYVVAAAGLAALVPLILFAGFWVRSELNKSERDIESYLSSRASMLSRRVDALLEQQILALKAIAALPALDGPASEFEEAANRVASDVPNWTGLALVDLGTGQVLASTRPEWPPPQALGAVPTLRSTRKPSIAALVGPSLRPGVIVFSVPVVRNGEARRVLVSGYDASELLRIVSAESQDSGLLLTLADQAGTVLARSRAPETAIGREITAHFRQKIENRDSGLFHGPSREGDEISGAFVRSDLTRWVAAAAIDRRQIDKFSRSSVWATIAAGALSLILAGILAVFIVHTVMERRVSEERLAASRALGELDARLLKTTQEALGEQRKASSEREVLLREIYHRVKNNLQIVQSLLRLGSRELNPEQREPFENAVRRIGAMARVHTLLYNSPDLASIDFKVYLDELLKEMSEAFGGEERGIEAVLDAESMRVPLDTAVPLAFIAVELLTNAYRHAFPEGRRGRITVEVRKDEPFGALRIADNGVGLDRSALMKRRLGLTIVRKLVQQIGGAIEEPQDGSSSFLVRFPLDHVERGNLKDMRLGAMA</sequence>
<keyword evidence="5" id="KW-0547">Nucleotide-binding</keyword>
<keyword evidence="8" id="KW-1133">Transmembrane helix</keyword>
<dbReference type="CDD" id="cd18774">
    <property type="entry name" value="PDC2_HK_sensor"/>
    <property type="match status" value="1"/>
</dbReference>
<dbReference type="Proteomes" id="UP000564885">
    <property type="component" value="Unassembled WGS sequence"/>
</dbReference>
<evidence type="ECO:0000256" key="6">
    <source>
        <dbReference type="ARBA" id="ARBA00022777"/>
    </source>
</evidence>
<evidence type="ECO:0000313" key="11">
    <source>
        <dbReference type="Proteomes" id="UP000564885"/>
    </source>
</evidence>
<evidence type="ECO:0000256" key="2">
    <source>
        <dbReference type="ARBA" id="ARBA00012438"/>
    </source>
</evidence>
<dbReference type="PANTHER" id="PTHR41523">
    <property type="entry name" value="TWO-COMPONENT SYSTEM SENSOR PROTEIN"/>
    <property type="match status" value="1"/>
</dbReference>
<dbReference type="RefSeq" id="WP_171216433.1">
    <property type="nucleotide sequence ID" value="NZ_JABEPP010000001.1"/>
</dbReference>
<keyword evidence="4" id="KW-0808">Transferase</keyword>
<protein>
    <recommendedName>
        <fullName evidence="2">histidine kinase</fullName>
        <ecNumber evidence="2">2.7.13.3</ecNumber>
    </recommendedName>
</protein>